<organism evidence="2 3">
    <name type="scientific">Metallosphaera sedula</name>
    <dbReference type="NCBI Taxonomy" id="43687"/>
    <lineage>
        <taxon>Archaea</taxon>
        <taxon>Thermoproteota</taxon>
        <taxon>Thermoprotei</taxon>
        <taxon>Sulfolobales</taxon>
        <taxon>Sulfolobaceae</taxon>
        <taxon>Metallosphaera</taxon>
    </lineage>
</organism>
<dbReference type="EMBL" id="CP008822">
    <property type="protein sequence ID" value="AIM26904.1"/>
    <property type="molecule type" value="Genomic_DNA"/>
</dbReference>
<accession>A0A088E387</accession>
<sequence length="133" mass="15173">MYNYASRLMILVNDTLLLMMLAEFLLLLVLPLITLSSLWLRYYRKIMLEALSFPGTSYTENSIHLMPSQSITFKVDGKCVLVVNGVSSWVTMRVNGGPPQRIFKVRLLNTRGIVEVKNESKVFQVSLLVRCES</sequence>
<keyword evidence="1" id="KW-0812">Transmembrane</keyword>
<dbReference type="Proteomes" id="UP000029084">
    <property type="component" value="Chromosome"/>
</dbReference>
<name>A0A088E387_9CREN</name>
<gene>
    <name evidence="2" type="ORF">HA72_0742</name>
</gene>
<feature type="transmembrane region" description="Helical" evidence="1">
    <location>
        <begin position="16"/>
        <end position="40"/>
    </location>
</feature>
<keyword evidence="1" id="KW-0472">Membrane</keyword>
<reference evidence="2 3" key="1">
    <citation type="journal article" date="2014" name="J. Bacteriol.">
        <title>Role of an Archaeal PitA Transporter in the Copper and Arsenic Resistance of Metallosphaera sedula, an Extreme Thermoacidophile.</title>
        <authorList>
            <person name="McCarthy S."/>
            <person name="Ai C."/>
            <person name="Wheaton G."/>
            <person name="Tevatia R."/>
            <person name="Eckrich V."/>
            <person name="Kelly R."/>
            <person name="Blum P."/>
        </authorList>
    </citation>
    <scope>NUCLEOTIDE SEQUENCE [LARGE SCALE GENOMIC DNA]</scope>
    <source>
        <strain evidence="2 3">CuR1</strain>
    </source>
</reference>
<evidence type="ECO:0000313" key="2">
    <source>
        <dbReference type="EMBL" id="AIM26904.1"/>
    </source>
</evidence>
<evidence type="ECO:0000256" key="1">
    <source>
        <dbReference type="SAM" id="Phobius"/>
    </source>
</evidence>
<proteinExistence type="predicted"/>
<keyword evidence="1" id="KW-1133">Transmembrane helix</keyword>
<evidence type="ECO:0000313" key="3">
    <source>
        <dbReference type="Proteomes" id="UP000029084"/>
    </source>
</evidence>
<dbReference type="OMA" id="NGVSSWV"/>
<protein>
    <submittedName>
        <fullName evidence="2">Uncharacterized protein</fullName>
    </submittedName>
</protein>
<dbReference type="AlphaFoldDB" id="A0A088E387"/>